<evidence type="ECO:0000313" key="4">
    <source>
        <dbReference type="Proteomes" id="UP001165383"/>
    </source>
</evidence>
<evidence type="ECO:0000313" key="3">
    <source>
        <dbReference type="EMBL" id="MCL6741798.1"/>
    </source>
</evidence>
<reference evidence="3" key="1">
    <citation type="submission" date="2022-05" db="EMBL/GenBank/DDBJ databases">
        <authorList>
            <person name="Jo J.-H."/>
            <person name="Im W.-T."/>
        </authorList>
    </citation>
    <scope>NUCLEOTIDE SEQUENCE</scope>
    <source>
        <strain evidence="3">RB56-2</strain>
    </source>
</reference>
<organism evidence="3 4">
    <name type="scientific">Sphingomonas brevis</name>
    <dbReference type="NCBI Taxonomy" id="2908206"/>
    <lineage>
        <taxon>Bacteria</taxon>
        <taxon>Pseudomonadati</taxon>
        <taxon>Pseudomonadota</taxon>
        <taxon>Alphaproteobacteria</taxon>
        <taxon>Sphingomonadales</taxon>
        <taxon>Sphingomonadaceae</taxon>
        <taxon>Sphingomonas</taxon>
    </lineage>
</organism>
<dbReference type="Pfam" id="PF16793">
    <property type="entry name" value="RepB_primase"/>
    <property type="match status" value="1"/>
</dbReference>
<dbReference type="Proteomes" id="UP001165383">
    <property type="component" value="Unassembled WGS sequence"/>
</dbReference>
<dbReference type="Pfam" id="PF13148">
    <property type="entry name" value="DUF3987"/>
    <property type="match status" value="1"/>
</dbReference>
<dbReference type="RefSeq" id="WP_249916164.1">
    <property type="nucleotide sequence ID" value="NZ_JAMGBB010000001.1"/>
</dbReference>
<feature type="region of interest" description="Disordered" evidence="1">
    <location>
        <begin position="833"/>
        <end position="856"/>
    </location>
</feature>
<proteinExistence type="predicted"/>
<sequence>MPDQSDAAGPNDLAKILSGRAAAERYVELLTGLPGTSMCWRAFPDPEDKRNAREPDGSATWPASAVEGTLDAVQFDMHRLQKLDYGVYAVVNGGGHRDRQISMARAVQVDKDGDNHGPAQRWQDVRWHMQPDFLVIDPADHFHWHAYWLVAADFPIGRITSTVKRLARRYGSDPVVSNPSRVMRVPGFKHLKEGPRERVLVDFTNGAEEWELSRKSVEQVTAGLPELNNDDGSGGPALRVRPDFVLDDEWHLREAAKRLHNFKPAFDHKHGVNPDGKDGDSFTVLTINCLGDLGLSAEGAFDLLLNAKDPKSDLSWNERCQPPWEPEALWKKVESAYASRQNDVGCKATDEPSRRFRAFDEAGSGAVVDLWEKFPVPPFPIEALPPTLQAFVTFTSRNLGVDPSAVALAVLIVCSGAIDQRMSLQMERNSDEWRAHPVLWGLVVGDPSKDKSPVCRRALKPLEAAEAKLFEEYDARRRSWAAIAPADRKEIPAPPEPQQYVFHRITAEALLDKLDEQKQPRGGLVFADEWAGWLGGMATYGKKGAASDARSVWLSLNSRAMSKTNRKTVGNSRGDASVSLLAGVQEDRLAELGSIESDGLLQRHLVCMMGDGPEAEDLPDNGARDRYAQLIDALLKVAPATLTLSDEAYTETRRLQQFLRNVSRLPFQRKGFVGFVGKMRGVHGALMIVLHLAGGHRVNEPLSRTTAVAASDIIERFALCHAEALYNFLDGSASADDQEYLQRLGRHVLADDKLEYTMRDFTQRHKFLRSLKPRDQVDWIDRLIGLGYLVAADNDFIHKKWFAAPHARTIMKYRMAELAAINKETDARMNALRRGDRVLPPASPRQTSRYGRYDRE</sequence>
<evidence type="ECO:0000259" key="2">
    <source>
        <dbReference type="Pfam" id="PF16793"/>
    </source>
</evidence>
<keyword evidence="4" id="KW-1185">Reference proteome</keyword>
<dbReference type="InterPro" id="IPR025048">
    <property type="entry name" value="DUF3987"/>
</dbReference>
<protein>
    <submittedName>
        <fullName evidence="3">DUF3987 domain-containing protein</fullName>
    </submittedName>
</protein>
<dbReference type="EMBL" id="JAMGBB010000001">
    <property type="protein sequence ID" value="MCL6741798.1"/>
    <property type="molecule type" value="Genomic_DNA"/>
</dbReference>
<comment type="caution">
    <text evidence="3">The sequence shown here is derived from an EMBL/GenBank/DDBJ whole genome shotgun (WGS) entry which is preliminary data.</text>
</comment>
<gene>
    <name evidence="3" type="ORF">LZ518_11735</name>
</gene>
<dbReference type="InterPro" id="IPR039459">
    <property type="entry name" value="RepB-like_DNA_primase_dom"/>
</dbReference>
<evidence type="ECO:0000256" key="1">
    <source>
        <dbReference type="SAM" id="MobiDB-lite"/>
    </source>
</evidence>
<feature type="domain" description="RepB-like DNA primase" evidence="2">
    <location>
        <begin position="105"/>
        <end position="194"/>
    </location>
</feature>
<dbReference type="Gene3D" id="3.30.70.1790">
    <property type="entry name" value="RepB DNA-primase, N-terminal domain"/>
    <property type="match status" value="1"/>
</dbReference>
<accession>A0ABT0SBM1</accession>
<name>A0ABT0SBM1_9SPHN</name>